<dbReference type="GO" id="GO:0050660">
    <property type="term" value="F:flavin adenine dinucleotide binding"/>
    <property type="evidence" value="ECO:0007669"/>
    <property type="project" value="InterPro"/>
</dbReference>
<dbReference type="SUPFAM" id="SSF54373">
    <property type="entry name" value="FAD-linked reductases, C-terminal domain"/>
    <property type="match status" value="1"/>
</dbReference>
<dbReference type="Gene3D" id="3.30.560.10">
    <property type="entry name" value="Glucose Oxidase, domain 3"/>
    <property type="match status" value="1"/>
</dbReference>
<evidence type="ECO:0000259" key="9">
    <source>
        <dbReference type="PROSITE" id="PS00624"/>
    </source>
</evidence>
<organism evidence="10 11">
    <name type="scientific">Trinickia soli</name>
    <dbReference type="NCBI Taxonomy" id="380675"/>
    <lineage>
        <taxon>Bacteria</taxon>
        <taxon>Pseudomonadati</taxon>
        <taxon>Pseudomonadota</taxon>
        <taxon>Betaproteobacteria</taxon>
        <taxon>Burkholderiales</taxon>
        <taxon>Burkholderiaceae</taxon>
        <taxon>Trinickia</taxon>
    </lineage>
</organism>
<protein>
    <submittedName>
        <fullName evidence="10">Choline dehydrogenase</fullName>
    </submittedName>
</protein>
<evidence type="ECO:0000313" key="10">
    <source>
        <dbReference type="EMBL" id="PMS18945.1"/>
    </source>
</evidence>
<accession>A0A2N7VPC0</accession>
<gene>
    <name evidence="10" type="ORF">C0Z19_22125</name>
</gene>
<keyword evidence="11" id="KW-1185">Reference proteome</keyword>
<dbReference type="PIRSF" id="PIRSF000137">
    <property type="entry name" value="Alcohol_oxidase"/>
    <property type="match status" value="1"/>
</dbReference>
<comment type="similarity">
    <text evidence="2 6">Belongs to the GMC oxidoreductase family.</text>
</comment>
<evidence type="ECO:0000256" key="4">
    <source>
        <dbReference type="ARBA" id="ARBA00022827"/>
    </source>
</evidence>
<dbReference type="EMBL" id="PNYB01000023">
    <property type="protein sequence ID" value="PMS18945.1"/>
    <property type="molecule type" value="Genomic_DNA"/>
</dbReference>
<dbReference type="Proteomes" id="UP000235347">
    <property type="component" value="Unassembled WGS sequence"/>
</dbReference>
<evidence type="ECO:0000256" key="5">
    <source>
        <dbReference type="PIRSR" id="PIRSR000137-2"/>
    </source>
</evidence>
<evidence type="ECO:0000256" key="2">
    <source>
        <dbReference type="ARBA" id="ARBA00010790"/>
    </source>
</evidence>
<dbReference type="GO" id="GO:0016614">
    <property type="term" value="F:oxidoreductase activity, acting on CH-OH group of donors"/>
    <property type="evidence" value="ECO:0007669"/>
    <property type="project" value="InterPro"/>
</dbReference>
<evidence type="ECO:0000313" key="11">
    <source>
        <dbReference type="Proteomes" id="UP000235347"/>
    </source>
</evidence>
<dbReference type="InterPro" id="IPR000172">
    <property type="entry name" value="GMC_OxRdtase_N"/>
</dbReference>
<feature type="compositionally biased region" description="Low complexity" evidence="7">
    <location>
        <begin position="558"/>
        <end position="567"/>
    </location>
</feature>
<comment type="caution">
    <text evidence="10">The sequence shown here is derived from an EMBL/GenBank/DDBJ whole genome shotgun (WGS) entry which is preliminary data.</text>
</comment>
<evidence type="ECO:0000256" key="7">
    <source>
        <dbReference type="SAM" id="MobiDB-lite"/>
    </source>
</evidence>
<evidence type="ECO:0000259" key="8">
    <source>
        <dbReference type="PROSITE" id="PS00623"/>
    </source>
</evidence>
<dbReference type="AlphaFoldDB" id="A0A2N7VPC0"/>
<feature type="binding site" evidence="5">
    <location>
        <position position="226"/>
    </location>
    <ligand>
        <name>FAD</name>
        <dbReference type="ChEBI" id="CHEBI:57692"/>
    </ligand>
</feature>
<dbReference type="PANTHER" id="PTHR11552">
    <property type="entry name" value="GLUCOSE-METHANOL-CHOLINE GMC OXIDOREDUCTASE"/>
    <property type="match status" value="1"/>
</dbReference>
<dbReference type="InterPro" id="IPR007867">
    <property type="entry name" value="GMC_OxRtase_C"/>
</dbReference>
<dbReference type="PROSITE" id="PS00624">
    <property type="entry name" value="GMC_OXRED_2"/>
    <property type="match status" value="1"/>
</dbReference>
<dbReference type="Gene3D" id="3.50.50.60">
    <property type="entry name" value="FAD/NAD(P)-binding domain"/>
    <property type="match status" value="1"/>
</dbReference>
<evidence type="ECO:0000256" key="6">
    <source>
        <dbReference type="RuleBase" id="RU003968"/>
    </source>
</evidence>
<evidence type="ECO:0000256" key="3">
    <source>
        <dbReference type="ARBA" id="ARBA00022630"/>
    </source>
</evidence>
<dbReference type="InterPro" id="IPR036188">
    <property type="entry name" value="FAD/NAD-bd_sf"/>
</dbReference>
<evidence type="ECO:0000256" key="1">
    <source>
        <dbReference type="ARBA" id="ARBA00001974"/>
    </source>
</evidence>
<dbReference type="PANTHER" id="PTHR11552:SF147">
    <property type="entry name" value="CHOLINE DEHYDROGENASE, MITOCHONDRIAL"/>
    <property type="match status" value="1"/>
</dbReference>
<dbReference type="PROSITE" id="PS51257">
    <property type="entry name" value="PROKAR_LIPOPROTEIN"/>
    <property type="match status" value="1"/>
</dbReference>
<reference evidence="10 11" key="1">
    <citation type="submission" date="2018-01" db="EMBL/GenBank/DDBJ databases">
        <title>Whole genome analyses suggest that Burkholderia sensu lato contains two further novel genera in the rhizoxinica-symbiotica group Mycetohabitans gen. nov., and Trinickia gen. nov.: implications for the evolution of diazotrophy and nodulation in the Burkholderiaceae.</title>
        <authorList>
            <person name="Estrada-de los Santos P."/>
            <person name="Palmer M."/>
            <person name="Chavez-Ramirez B."/>
            <person name="Beukes C."/>
            <person name="Steenkamp E.T."/>
            <person name="Hirsch A.M."/>
            <person name="Manyaka P."/>
            <person name="Maluk M."/>
            <person name="Lafos M."/>
            <person name="Crook M."/>
            <person name="Gross E."/>
            <person name="Simon M.F."/>
            <person name="Bueno dos Reis Junior F."/>
            <person name="Poole P.S."/>
            <person name="Venter S.N."/>
            <person name="James E.K."/>
        </authorList>
    </citation>
    <scope>NUCLEOTIDE SEQUENCE [LARGE SCALE GENOMIC DNA]</scope>
    <source>
        <strain evidence="10 11">GP25-8</strain>
    </source>
</reference>
<dbReference type="InterPro" id="IPR012132">
    <property type="entry name" value="GMC_OxRdtase"/>
</dbReference>
<dbReference type="SUPFAM" id="SSF51905">
    <property type="entry name" value="FAD/NAD(P)-binding domain"/>
    <property type="match status" value="1"/>
</dbReference>
<dbReference type="PROSITE" id="PS00623">
    <property type="entry name" value="GMC_OXRED_1"/>
    <property type="match status" value="1"/>
</dbReference>
<keyword evidence="4 5" id="KW-0274">FAD</keyword>
<name>A0A2N7VPC0_9BURK</name>
<proteinExistence type="inferred from homology"/>
<sequence>MKSETSIEGEFDYVIVGAGTAGCVLANRLSEDRDVSVLLIEAGGKDDYHWIHVPVGYLYCIGNPRTDWRYRTGEEAGLNGRALSYPRGRVLGGSSSINGMIYMRGQREDYDEWARVTGDSSWAWDAVLPIFKRSEDHHGGANAWHGAGGPWRVEQQRLKWKVLEAFREAAQQAGIPATDDFNRGDNSGVGYFEVNQKRGIRWNASKAFLRPALARPNLTVVTGAQVRQLTFDGKRCTGVVYRGSGRGSGSASASDARDVFAKARIEVVLAAGAVNSPQLLELSGIGNGARLQRLGIDVVHDLRGVGENLQDHLQLRMAFRVRGVRTLNTMTAHWWGKMLIAMQYALWRSGPMSMSPSQLGAFAKSAENDASITRPDLQYHVQPLSLDRFGEPLHRFNAFTASACHLRPTSRGSIHIESPEPLAAPMIAPNYLSTDYDRHVAANALRLTRRIVQAPALARYVPEEILPGPQYQTEEELVRAAGQVGTTIFHPVGTCRMGTGDDPGAVVDTRLRVFGVTGLRVVDASVMPTITSGNTNSPTLMIAERASDMIRADRRAGGRATQEAAAAPIVTAT</sequence>
<feature type="domain" description="Glucose-methanol-choline oxidoreductase N-terminal" evidence="9">
    <location>
        <begin position="272"/>
        <end position="286"/>
    </location>
</feature>
<dbReference type="Pfam" id="PF05199">
    <property type="entry name" value="GMC_oxred_C"/>
    <property type="match status" value="1"/>
</dbReference>
<dbReference type="RefSeq" id="WP_102611980.1">
    <property type="nucleotide sequence ID" value="NZ_CADIKD010000019.1"/>
</dbReference>
<keyword evidence="3 6" id="KW-0285">Flavoprotein</keyword>
<comment type="cofactor">
    <cofactor evidence="1 5">
        <name>FAD</name>
        <dbReference type="ChEBI" id="CHEBI:57692"/>
    </cofactor>
</comment>
<feature type="region of interest" description="Disordered" evidence="7">
    <location>
        <begin position="554"/>
        <end position="573"/>
    </location>
</feature>
<feature type="binding site" evidence="5">
    <location>
        <position position="90"/>
    </location>
    <ligand>
        <name>FAD</name>
        <dbReference type="ChEBI" id="CHEBI:57692"/>
    </ligand>
</feature>
<dbReference type="Pfam" id="PF00732">
    <property type="entry name" value="GMC_oxred_N"/>
    <property type="match status" value="1"/>
</dbReference>
<feature type="domain" description="Glucose-methanol-choline oxidoreductase N-terminal" evidence="8">
    <location>
        <begin position="88"/>
        <end position="111"/>
    </location>
</feature>